<dbReference type="RefSeq" id="WP_299009075.1">
    <property type="nucleotide sequence ID" value="NZ_CAXJIO010000015.1"/>
</dbReference>
<evidence type="ECO:0000313" key="3">
    <source>
        <dbReference type="Proteomes" id="UP001497527"/>
    </source>
</evidence>
<reference evidence="2 3" key="1">
    <citation type="submission" date="2024-05" db="EMBL/GenBank/DDBJ databases">
        <authorList>
            <person name="Duchaud E."/>
        </authorList>
    </citation>
    <scope>NUCLEOTIDE SEQUENCE [LARGE SCALE GENOMIC DNA]</scope>
    <source>
        <strain evidence="2">Ena-SAMPLE-TAB-13-05-2024-13:56:06:370-140308</strain>
    </source>
</reference>
<feature type="region of interest" description="Disordered" evidence="1">
    <location>
        <begin position="20"/>
        <end position="47"/>
    </location>
</feature>
<sequence length="99" mass="11534">MSPPLLAHNDVIIYEDDIEQHIDVDHEHEEEHHQNDNDEDKNKEHHHHCSIEFSSILAISFPLNQLQIVVASSEKTLISFYQSIYNSSYLDGIFQPPRV</sequence>
<evidence type="ECO:0000313" key="2">
    <source>
        <dbReference type="EMBL" id="CAL2104130.1"/>
    </source>
</evidence>
<comment type="caution">
    <text evidence="2">The sequence shown here is derived from an EMBL/GenBank/DDBJ whole genome shotgun (WGS) entry which is preliminary data.</text>
</comment>
<feature type="compositionally biased region" description="Basic and acidic residues" evidence="1">
    <location>
        <begin position="20"/>
        <end position="43"/>
    </location>
</feature>
<keyword evidence="3" id="KW-1185">Reference proteome</keyword>
<accession>A0ABP1F3M0</accession>
<proteinExistence type="predicted"/>
<protein>
    <submittedName>
        <fullName evidence="2">Uncharacterized protein</fullName>
    </submittedName>
</protein>
<organism evidence="2 3">
    <name type="scientific">Tenacibaculum polynesiense</name>
    <dbReference type="NCBI Taxonomy" id="3137857"/>
    <lineage>
        <taxon>Bacteria</taxon>
        <taxon>Pseudomonadati</taxon>
        <taxon>Bacteroidota</taxon>
        <taxon>Flavobacteriia</taxon>
        <taxon>Flavobacteriales</taxon>
        <taxon>Flavobacteriaceae</taxon>
        <taxon>Tenacibaculum</taxon>
    </lineage>
</organism>
<name>A0ABP1F3M0_9FLAO</name>
<evidence type="ECO:0000256" key="1">
    <source>
        <dbReference type="SAM" id="MobiDB-lite"/>
    </source>
</evidence>
<dbReference type="EMBL" id="CAXJIO010000015">
    <property type="protein sequence ID" value="CAL2104130.1"/>
    <property type="molecule type" value="Genomic_DNA"/>
</dbReference>
<gene>
    <name evidence="2" type="ORF">T190423A01A_60067</name>
</gene>
<dbReference type="Proteomes" id="UP001497527">
    <property type="component" value="Unassembled WGS sequence"/>
</dbReference>